<evidence type="ECO:0000313" key="6">
    <source>
        <dbReference type="Proteomes" id="UP000045706"/>
    </source>
</evidence>
<dbReference type="EMBL" id="CVQH01026083">
    <property type="protein sequence ID" value="CRK39986.1"/>
    <property type="molecule type" value="Genomic_DNA"/>
</dbReference>
<dbReference type="AlphaFoldDB" id="A0A0G4N196"/>
<protein>
    <submittedName>
        <fullName evidence="4">Uncharacterized protein</fullName>
    </submittedName>
</protein>
<evidence type="ECO:0000313" key="5">
    <source>
        <dbReference type="Proteomes" id="UP000044602"/>
    </source>
</evidence>
<feature type="compositionally biased region" description="Basic and acidic residues" evidence="1">
    <location>
        <begin position="111"/>
        <end position="135"/>
    </location>
</feature>
<dbReference type="Proteomes" id="UP000044602">
    <property type="component" value="Unassembled WGS sequence"/>
</dbReference>
<evidence type="ECO:0000256" key="1">
    <source>
        <dbReference type="SAM" id="MobiDB-lite"/>
    </source>
</evidence>
<keyword evidence="5" id="KW-1185">Reference proteome</keyword>
<feature type="compositionally biased region" description="Basic and acidic residues" evidence="1">
    <location>
        <begin position="82"/>
        <end position="92"/>
    </location>
</feature>
<evidence type="ECO:0000313" key="4">
    <source>
        <dbReference type="EMBL" id="CRK40100.1"/>
    </source>
</evidence>
<proteinExistence type="predicted"/>
<feature type="transmembrane region" description="Helical" evidence="2">
    <location>
        <begin position="49"/>
        <end position="72"/>
    </location>
</feature>
<organism evidence="4 6">
    <name type="scientific">Verticillium longisporum</name>
    <name type="common">Verticillium dahliae var. longisporum</name>
    <dbReference type="NCBI Taxonomy" id="100787"/>
    <lineage>
        <taxon>Eukaryota</taxon>
        <taxon>Fungi</taxon>
        <taxon>Dikarya</taxon>
        <taxon>Ascomycota</taxon>
        <taxon>Pezizomycotina</taxon>
        <taxon>Sordariomycetes</taxon>
        <taxon>Hypocreomycetidae</taxon>
        <taxon>Glomerellales</taxon>
        <taxon>Plectosphaerellaceae</taxon>
        <taxon>Verticillium</taxon>
    </lineage>
</organism>
<evidence type="ECO:0000256" key="2">
    <source>
        <dbReference type="SAM" id="Phobius"/>
    </source>
</evidence>
<evidence type="ECO:0000313" key="3">
    <source>
        <dbReference type="EMBL" id="CRK39986.1"/>
    </source>
</evidence>
<gene>
    <name evidence="3" type="ORF">BN1708_008080</name>
    <name evidence="4" type="ORF">BN1723_004718</name>
</gene>
<keyword evidence="2" id="KW-0472">Membrane</keyword>
<feature type="non-terminal residue" evidence="4">
    <location>
        <position position="152"/>
    </location>
</feature>
<name>A0A0G4N196_VERLO</name>
<reference evidence="5 6" key="1">
    <citation type="submission" date="2015-05" db="EMBL/GenBank/DDBJ databases">
        <authorList>
            <person name="Fogelqvist Johan"/>
        </authorList>
    </citation>
    <scope>NUCLEOTIDE SEQUENCE [LARGE SCALE GENOMIC DNA]</scope>
    <source>
        <strain evidence="3">VL1</strain>
        <strain evidence="4">VL2</strain>
    </source>
</reference>
<keyword evidence="2" id="KW-1133">Transmembrane helix</keyword>
<dbReference type="EMBL" id="CVQI01031941">
    <property type="protein sequence ID" value="CRK40100.1"/>
    <property type="molecule type" value="Genomic_DNA"/>
</dbReference>
<keyword evidence="2" id="KW-0812">Transmembrane</keyword>
<feature type="region of interest" description="Disordered" evidence="1">
    <location>
        <begin position="81"/>
        <end position="152"/>
    </location>
</feature>
<sequence length="152" mass="16350">MPHPIYQRTFAILTLPLNSSLSAASKTNTQLLPRDDEPGPLSRLDKGERIAVGVGIAIGVVLIVIASIWCCCWPCRPVPRPRSPDRFHRHEGAAGADPEQAQVDGGWVVQRRGDGGRAELADTSDELNRVHDGREAPPPYESGGAAKDGGRK</sequence>
<dbReference type="Proteomes" id="UP000045706">
    <property type="component" value="Unassembled WGS sequence"/>
</dbReference>
<accession>A0A0G4N196</accession>